<keyword evidence="1" id="KW-1185">Reference proteome</keyword>
<dbReference type="WBParaSite" id="PEQ_0000615501-mRNA-1">
    <property type="protein sequence ID" value="PEQ_0000615501-mRNA-1"/>
    <property type="gene ID" value="PEQ_0000615501"/>
</dbReference>
<dbReference type="AlphaFoldDB" id="A0A914RIL4"/>
<evidence type="ECO:0000313" key="2">
    <source>
        <dbReference type="WBParaSite" id="PEQ_0000615501-mRNA-1"/>
    </source>
</evidence>
<sequence>MDFSNWADAFHFFKITSTQMLQQEQKVVEHSHR</sequence>
<name>A0A914RIL4_PAREQ</name>
<accession>A0A914RIL4</accession>
<evidence type="ECO:0000313" key="1">
    <source>
        <dbReference type="Proteomes" id="UP000887564"/>
    </source>
</evidence>
<dbReference type="Proteomes" id="UP000887564">
    <property type="component" value="Unplaced"/>
</dbReference>
<reference evidence="2" key="1">
    <citation type="submission" date="2022-11" db="UniProtKB">
        <authorList>
            <consortium name="WormBaseParasite"/>
        </authorList>
    </citation>
    <scope>IDENTIFICATION</scope>
</reference>
<proteinExistence type="predicted"/>
<protein>
    <submittedName>
        <fullName evidence="2">Uncharacterized protein</fullName>
    </submittedName>
</protein>
<organism evidence="1 2">
    <name type="scientific">Parascaris equorum</name>
    <name type="common">Equine roundworm</name>
    <dbReference type="NCBI Taxonomy" id="6256"/>
    <lineage>
        <taxon>Eukaryota</taxon>
        <taxon>Metazoa</taxon>
        <taxon>Ecdysozoa</taxon>
        <taxon>Nematoda</taxon>
        <taxon>Chromadorea</taxon>
        <taxon>Rhabditida</taxon>
        <taxon>Spirurina</taxon>
        <taxon>Ascaridomorpha</taxon>
        <taxon>Ascaridoidea</taxon>
        <taxon>Ascarididae</taxon>
        <taxon>Parascaris</taxon>
    </lineage>
</organism>